<evidence type="ECO:0000256" key="2">
    <source>
        <dbReference type="ARBA" id="ARBA00009902"/>
    </source>
</evidence>
<gene>
    <name evidence="12" type="ORF">ACFSUB_16565</name>
</gene>
<dbReference type="GO" id="GO:0016787">
    <property type="term" value="F:hydrolase activity"/>
    <property type="evidence" value="ECO:0007669"/>
    <property type="project" value="UniProtKB-KW"/>
</dbReference>
<protein>
    <recommendedName>
        <fullName evidence="4 8">Sucrose-6-phosphate hydrolase</fullName>
        <ecNumber evidence="3 8">3.2.1.26</ecNumber>
    </recommendedName>
    <alternativeName>
        <fullName evidence="7 9">Invertase</fullName>
    </alternativeName>
</protein>
<dbReference type="NCBIfam" id="TIGR01322">
    <property type="entry name" value="scrB_fam"/>
    <property type="match status" value="1"/>
</dbReference>
<dbReference type="RefSeq" id="WP_380714394.1">
    <property type="nucleotide sequence ID" value="NZ_JBHUML010000006.1"/>
</dbReference>
<comment type="similarity">
    <text evidence="2 8">Belongs to the glycosyl hydrolase 32 family.</text>
</comment>
<dbReference type="Pfam" id="PF08244">
    <property type="entry name" value="Glyco_hydro_32C"/>
    <property type="match status" value="1"/>
</dbReference>
<dbReference type="SMART" id="SM00640">
    <property type="entry name" value="Glyco_32"/>
    <property type="match status" value="1"/>
</dbReference>
<dbReference type="InterPro" id="IPR013320">
    <property type="entry name" value="ConA-like_dom_sf"/>
</dbReference>
<evidence type="ECO:0000313" key="13">
    <source>
        <dbReference type="Proteomes" id="UP001597520"/>
    </source>
</evidence>
<dbReference type="SUPFAM" id="SSF75005">
    <property type="entry name" value="Arabinanase/levansucrase/invertase"/>
    <property type="match status" value="1"/>
</dbReference>
<evidence type="ECO:0000256" key="1">
    <source>
        <dbReference type="ARBA" id="ARBA00004914"/>
    </source>
</evidence>
<evidence type="ECO:0000256" key="4">
    <source>
        <dbReference type="ARBA" id="ARBA00019623"/>
    </source>
</evidence>
<dbReference type="SUPFAM" id="SSF49899">
    <property type="entry name" value="Concanavalin A-like lectins/glucanases"/>
    <property type="match status" value="1"/>
</dbReference>
<keyword evidence="9" id="KW-0119">Carbohydrate metabolism</keyword>
<dbReference type="Pfam" id="PF00251">
    <property type="entry name" value="Glyco_hydro_32N"/>
    <property type="match status" value="1"/>
</dbReference>
<comment type="subcellular location">
    <subcellularLocation>
        <location evidence="9">Cytoplasm</location>
    </subcellularLocation>
</comment>
<dbReference type="Gene3D" id="2.115.10.20">
    <property type="entry name" value="Glycosyl hydrolase domain, family 43"/>
    <property type="match status" value="1"/>
</dbReference>
<comment type="function">
    <text evidence="9">Enables the bacterium to metabolize sucrose as a sole carbon source.</text>
</comment>
<evidence type="ECO:0000256" key="9">
    <source>
        <dbReference type="RuleBase" id="RU365015"/>
    </source>
</evidence>
<evidence type="ECO:0000256" key="8">
    <source>
        <dbReference type="RuleBase" id="RU362110"/>
    </source>
</evidence>
<sequence>MSDEHAMRQDVEKRLKTNTDAMAGPFRQQFHLMPPVGLMNDPNGLVQWQGVYHVFYQWMPFDTGHGSKWWGHVTTTDWIHWEFMPPALAPVQEFEKNGCYSGSAVVHENQLYLFYTGNVKDEHERRTSYQCLAVSRNGVDFKKYGPVIHQPDGYSAHVRDPKVWFEAGVWWLVIGAQRCDREGQVLLYRSPDLWNWAFLGPLAGRDVTFSESFGFMWECPDFFELEGTRVLLVSPQGLEAETYRYRNQYQTGIFTGAFHPETGTFTHGGFRELDLGFECYAPQTFEDEQGRRLLLGWMGVPEQQEQAHPTVSDGWVHCLTVPRELSMREGHLHQQPIEEYKQLRGTHTSTTVAVTNETAAWASWTAAAAELYIEIEAEASWTMAWRRYFHISYDAGEQTLTFERPDFETGEPEQRVSRVNGVHTLHCLFDHSSAEVFVNGGEYVSTSRIFPEQEAAGLQFAAEVYAVFYVHAWELQSLQWQ</sequence>
<comment type="catalytic activity">
    <reaction evidence="8">
        <text>Hydrolysis of terminal non-reducing beta-D-fructofuranoside residues in beta-D-fructofuranosides.</text>
        <dbReference type="EC" id="3.2.1.26"/>
    </reaction>
</comment>
<evidence type="ECO:0000256" key="6">
    <source>
        <dbReference type="ARBA" id="ARBA00023295"/>
    </source>
</evidence>
<keyword evidence="9" id="KW-0963">Cytoplasm</keyword>
<feature type="domain" description="Glycosyl hydrolase family 32 N-terminal" evidence="10">
    <location>
        <begin position="31"/>
        <end position="336"/>
    </location>
</feature>
<dbReference type="PROSITE" id="PS00609">
    <property type="entry name" value="GLYCOSYL_HYDROL_F32"/>
    <property type="match status" value="1"/>
</dbReference>
<keyword evidence="6 8" id="KW-0326">Glycosidase</keyword>
<dbReference type="InterPro" id="IPR013189">
    <property type="entry name" value="Glyco_hydro_32_C"/>
</dbReference>
<dbReference type="CDD" id="cd18623">
    <property type="entry name" value="GH32_ScrB-like"/>
    <property type="match status" value="1"/>
</dbReference>
<dbReference type="InterPro" id="IPR013148">
    <property type="entry name" value="Glyco_hydro_32_N"/>
</dbReference>
<evidence type="ECO:0000259" key="11">
    <source>
        <dbReference type="Pfam" id="PF08244"/>
    </source>
</evidence>
<comment type="caution">
    <text evidence="12">The sequence shown here is derived from an EMBL/GenBank/DDBJ whole genome shotgun (WGS) entry which is preliminary data.</text>
</comment>
<comment type="pathway">
    <text evidence="1 9">Glycan biosynthesis; sucrose metabolism.</text>
</comment>
<dbReference type="InterPro" id="IPR023296">
    <property type="entry name" value="Glyco_hydro_beta-prop_sf"/>
</dbReference>
<feature type="domain" description="Glycosyl hydrolase family 32 C-terminal" evidence="11">
    <location>
        <begin position="362"/>
        <end position="463"/>
    </location>
</feature>
<dbReference type="InterPro" id="IPR051214">
    <property type="entry name" value="GH32_Enzymes"/>
</dbReference>
<reference evidence="13" key="1">
    <citation type="journal article" date="2019" name="Int. J. Syst. Evol. Microbiol.">
        <title>The Global Catalogue of Microorganisms (GCM) 10K type strain sequencing project: providing services to taxonomists for standard genome sequencing and annotation.</title>
        <authorList>
            <consortium name="The Broad Institute Genomics Platform"/>
            <consortium name="The Broad Institute Genome Sequencing Center for Infectious Disease"/>
            <person name="Wu L."/>
            <person name="Ma J."/>
        </authorList>
    </citation>
    <scope>NUCLEOTIDE SEQUENCE [LARGE SCALE GENOMIC DNA]</scope>
    <source>
        <strain evidence="13">KCTC 33792</strain>
    </source>
</reference>
<proteinExistence type="inferred from homology"/>
<name>A0ABW5T5N9_9BACI</name>
<dbReference type="PANTHER" id="PTHR43101:SF1">
    <property type="entry name" value="BETA-FRUCTOSIDASE"/>
    <property type="match status" value="1"/>
</dbReference>
<organism evidence="12 13">
    <name type="scientific">Salibacterium lacus</name>
    <dbReference type="NCBI Taxonomy" id="1898109"/>
    <lineage>
        <taxon>Bacteria</taxon>
        <taxon>Bacillati</taxon>
        <taxon>Bacillota</taxon>
        <taxon>Bacilli</taxon>
        <taxon>Bacillales</taxon>
        <taxon>Bacillaceae</taxon>
    </lineage>
</organism>
<dbReference type="InterPro" id="IPR001362">
    <property type="entry name" value="Glyco_hydro_32"/>
</dbReference>
<dbReference type="Gene3D" id="2.60.120.560">
    <property type="entry name" value="Exo-inulinase, domain 1"/>
    <property type="match status" value="1"/>
</dbReference>
<evidence type="ECO:0000313" key="12">
    <source>
        <dbReference type="EMBL" id="MFD2707070.1"/>
    </source>
</evidence>
<accession>A0ABW5T5N9</accession>
<dbReference type="PANTHER" id="PTHR43101">
    <property type="entry name" value="BETA-FRUCTOSIDASE"/>
    <property type="match status" value="1"/>
</dbReference>
<evidence type="ECO:0000256" key="3">
    <source>
        <dbReference type="ARBA" id="ARBA00012758"/>
    </source>
</evidence>
<evidence type="ECO:0000259" key="10">
    <source>
        <dbReference type="Pfam" id="PF00251"/>
    </source>
</evidence>
<dbReference type="EMBL" id="JBHUML010000006">
    <property type="protein sequence ID" value="MFD2707070.1"/>
    <property type="molecule type" value="Genomic_DNA"/>
</dbReference>
<dbReference type="InterPro" id="IPR006232">
    <property type="entry name" value="Suc6P_hydrolase"/>
</dbReference>
<keyword evidence="13" id="KW-1185">Reference proteome</keyword>
<keyword evidence="5 8" id="KW-0378">Hydrolase</keyword>
<evidence type="ECO:0000256" key="7">
    <source>
        <dbReference type="ARBA" id="ARBA00033367"/>
    </source>
</evidence>
<dbReference type="EC" id="3.2.1.26" evidence="3 8"/>
<dbReference type="InterPro" id="IPR018053">
    <property type="entry name" value="Glyco_hydro_32_AS"/>
</dbReference>
<evidence type="ECO:0000256" key="5">
    <source>
        <dbReference type="ARBA" id="ARBA00022801"/>
    </source>
</evidence>
<dbReference type="Proteomes" id="UP001597520">
    <property type="component" value="Unassembled WGS sequence"/>
</dbReference>